<name>A0ABU1MX04_9CAUL</name>
<reference evidence="1 2" key="1">
    <citation type="submission" date="2023-07" db="EMBL/GenBank/DDBJ databases">
        <title>Sorghum-associated microbial communities from plants grown in Nebraska, USA.</title>
        <authorList>
            <person name="Schachtman D."/>
        </authorList>
    </citation>
    <scope>NUCLEOTIDE SEQUENCE [LARGE SCALE GENOMIC DNA]</scope>
    <source>
        <strain evidence="1 2">DS2154</strain>
    </source>
</reference>
<keyword evidence="2" id="KW-1185">Reference proteome</keyword>
<dbReference type="InterPro" id="IPR021439">
    <property type="entry name" value="DUF3088"/>
</dbReference>
<gene>
    <name evidence="1" type="ORF">J2800_001430</name>
</gene>
<comment type="caution">
    <text evidence="1">The sequence shown here is derived from an EMBL/GenBank/DDBJ whole genome shotgun (WGS) entry which is preliminary data.</text>
</comment>
<proteinExistence type="predicted"/>
<evidence type="ECO:0000313" key="2">
    <source>
        <dbReference type="Proteomes" id="UP001262754"/>
    </source>
</evidence>
<protein>
    <recommendedName>
        <fullName evidence="3">DUF3088 family protein</fullName>
    </recommendedName>
</protein>
<evidence type="ECO:0000313" key="1">
    <source>
        <dbReference type="EMBL" id="MDR6530691.1"/>
    </source>
</evidence>
<dbReference type="RefSeq" id="WP_310030320.1">
    <property type="nucleotide sequence ID" value="NZ_JAVDRL010000004.1"/>
</dbReference>
<organism evidence="1 2">
    <name type="scientific">Caulobacter rhizosphaerae</name>
    <dbReference type="NCBI Taxonomy" id="2010972"/>
    <lineage>
        <taxon>Bacteria</taxon>
        <taxon>Pseudomonadati</taxon>
        <taxon>Pseudomonadota</taxon>
        <taxon>Alphaproteobacteria</taxon>
        <taxon>Caulobacterales</taxon>
        <taxon>Caulobacteraceae</taxon>
        <taxon>Caulobacter</taxon>
    </lineage>
</organism>
<accession>A0ABU1MX04</accession>
<dbReference type="EMBL" id="JAVDRL010000004">
    <property type="protein sequence ID" value="MDR6530691.1"/>
    <property type="molecule type" value="Genomic_DNA"/>
</dbReference>
<dbReference type="Pfam" id="PF11287">
    <property type="entry name" value="DUF3088"/>
    <property type="match status" value="1"/>
</dbReference>
<evidence type="ECO:0008006" key="3">
    <source>
        <dbReference type="Google" id="ProtNLM"/>
    </source>
</evidence>
<sequence>MTATRDRLFLLRPDWIDQDRPWFCMACAAVEGFLGYYPKVRDALDIVYLPYERPRHPMVGLLGEAHQNLPTLVLAEPFEHPDLREDDLQRAGDLWFATNEGPITRVLAARYGVSPPHP</sequence>
<dbReference type="Proteomes" id="UP001262754">
    <property type="component" value="Unassembled WGS sequence"/>
</dbReference>